<evidence type="ECO:0000256" key="2">
    <source>
        <dbReference type="SAM" id="MobiDB-lite"/>
    </source>
</evidence>
<reference evidence="3 4" key="1">
    <citation type="submission" date="2018-08" db="EMBL/GenBank/DDBJ databases">
        <title>Draft genome of the lignicolous fungus Coniochaeta pulveracea.</title>
        <authorList>
            <person name="Borstlap C.J."/>
            <person name="De Witt R.N."/>
            <person name="Botha A."/>
            <person name="Volschenk H."/>
        </authorList>
    </citation>
    <scope>NUCLEOTIDE SEQUENCE [LARGE SCALE GENOMIC DNA]</scope>
    <source>
        <strain evidence="3 4">CAB683</strain>
    </source>
</reference>
<name>A0A420YD60_9PEZI</name>
<keyword evidence="4" id="KW-1185">Reference proteome</keyword>
<proteinExistence type="inferred from homology"/>
<gene>
    <name evidence="3" type="primary">CWC26</name>
    <name evidence="3" type="ORF">DL546_006033</name>
</gene>
<feature type="region of interest" description="Disordered" evidence="2">
    <location>
        <begin position="15"/>
        <end position="63"/>
    </location>
</feature>
<dbReference type="GO" id="GO:0003723">
    <property type="term" value="F:RNA binding"/>
    <property type="evidence" value="ECO:0007669"/>
    <property type="project" value="TreeGrafter"/>
</dbReference>
<dbReference type="InterPro" id="IPR051112">
    <property type="entry name" value="CWC26_splicing_factor"/>
</dbReference>
<accession>A0A420YD60</accession>
<dbReference type="GO" id="GO:0000398">
    <property type="term" value="P:mRNA splicing, via spliceosome"/>
    <property type="evidence" value="ECO:0007669"/>
    <property type="project" value="TreeGrafter"/>
</dbReference>
<evidence type="ECO:0000313" key="4">
    <source>
        <dbReference type="Proteomes" id="UP000275385"/>
    </source>
</evidence>
<dbReference type="GO" id="GO:0070274">
    <property type="term" value="C:RES complex"/>
    <property type="evidence" value="ECO:0007669"/>
    <property type="project" value="TreeGrafter"/>
</dbReference>
<feature type="compositionally biased region" description="Basic and acidic residues" evidence="2">
    <location>
        <begin position="100"/>
        <end position="110"/>
    </location>
</feature>
<protein>
    <submittedName>
        <fullName evidence="3">Pre-mRNA-splicing factor cwc26</fullName>
    </submittedName>
</protein>
<dbReference type="GO" id="GO:0005684">
    <property type="term" value="C:U2-type spliceosomal complex"/>
    <property type="evidence" value="ECO:0007669"/>
    <property type="project" value="TreeGrafter"/>
</dbReference>
<sequence>MPDLNSYLAQHYLVAESKPSKKRKRKTTKSTDTGLIIADEDDSGWGKTTTNSDDEGDLPTTVAGTSAEFRRAKKSGWKTIVASKDDSGDTADAVLASAAKETEAAGRDAEEGPTVVAENEGDRRMADGTIAGLQSAAVLTAQIAKRRAQEIAELEEMERERRKKKKKGGGEEDEVIYRDATGRRVDASMRRAEARRAAASAEEKEAERLRQLKGDVQLEEARRKREQLEDAKLMTVARSKDDEELNADLKAQTRWNDPMAQFLAEDDRGARASGGKKGGGGAKSRRPVYKGAAPPNRYGIWPGYRWDGVDRSNGFEAERFKALNRRERNKGLEYSWQMDE</sequence>
<dbReference type="AlphaFoldDB" id="A0A420YD60"/>
<dbReference type="Pfam" id="PF09736">
    <property type="entry name" value="Bud13"/>
    <property type="match status" value="1"/>
</dbReference>
<comment type="caution">
    <text evidence="3">The sequence shown here is derived from an EMBL/GenBank/DDBJ whole genome shotgun (WGS) entry which is preliminary data.</text>
</comment>
<dbReference type="STRING" id="177199.A0A420YD60"/>
<dbReference type="Proteomes" id="UP000275385">
    <property type="component" value="Unassembled WGS sequence"/>
</dbReference>
<dbReference type="OrthoDB" id="76676at2759"/>
<dbReference type="EMBL" id="QVQW01000018">
    <property type="protein sequence ID" value="RKU45816.1"/>
    <property type="molecule type" value="Genomic_DNA"/>
</dbReference>
<feature type="region of interest" description="Disordered" evidence="2">
    <location>
        <begin position="157"/>
        <end position="177"/>
    </location>
</feature>
<comment type="similarity">
    <text evidence="1">Belongs to the CWC26 family.</text>
</comment>
<dbReference type="PANTHER" id="PTHR31809:SF0">
    <property type="entry name" value="BUD13 HOMOLOG"/>
    <property type="match status" value="1"/>
</dbReference>
<evidence type="ECO:0000313" key="3">
    <source>
        <dbReference type="EMBL" id="RKU45816.1"/>
    </source>
</evidence>
<dbReference type="PANTHER" id="PTHR31809">
    <property type="entry name" value="BUD13 HOMOLOG"/>
    <property type="match status" value="1"/>
</dbReference>
<feature type="region of interest" description="Disordered" evidence="2">
    <location>
        <begin position="265"/>
        <end position="295"/>
    </location>
</feature>
<evidence type="ECO:0000256" key="1">
    <source>
        <dbReference type="ARBA" id="ARBA00011069"/>
    </source>
</evidence>
<dbReference type="InterPro" id="IPR018609">
    <property type="entry name" value="Bud13"/>
</dbReference>
<feature type="region of interest" description="Disordered" evidence="2">
    <location>
        <begin position="99"/>
        <end position="122"/>
    </location>
</feature>
<organism evidence="3 4">
    <name type="scientific">Coniochaeta pulveracea</name>
    <dbReference type="NCBI Taxonomy" id="177199"/>
    <lineage>
        <taxon>Eukaryota</taxon>
        <taxon>Fungi</taxon>
        <taxon>Dikarya</taxon>
        <taxon>Ascomycota</taxon>
        <taxon>Pezizomycotina</taxon>
        <taxon>Sordariomycetes</taxon>
        <taxon>Sordariomycetidae</taxon>
        <taxon>Coniochaetales</taxon>
        <taxon>Coniochaetaceae</taxon>
        <taxon>Coniochaeta</taxon>
    </lineage>
</organism>